<proteinExistence type="predicted"/>
<gene>
    <name evidence="1" type="ORF">S01H1_85686</name>
</gene>
<feature type="non-terminal residue" evidence="1">
    <location>
        <position position="1"/>
    </location>
</feature>
<evidence type="ECO:0000313" key="1">
    <source>
        <dbReference type="EMBL" id="GAG42240.1"/>
    </source>
</evidence>
<dbReference type="EMBL" id="BARS01058953">
    <property type="protein sequence ID" value="GAG42240.1"/>
    <property type="molecule type" value="Genomic_DNA"/>
</dbReference>
<accession>X0XGI2</accession>
<reference evidence="1" key="1">
    <citation type="journal article" date="2014" name="Front. Microbiol.">
        <title>High frequency of phylogenetically diverse reductive dehalogenase-homologous genes in deep subseafloor sedimentary metagenomes.</title>
        <authorList>
            <person name="Kawai M."/>
            <person name="Futagami T."/>
            <person name="Toyoda A."/>
            <person name="Takaki Y."/>
            <person name="Nishi S."/>
            <person name="Hori S."/>
            <person name="Arai W."/>
            <person name="Tsubouchi T."/>
            <person name="Morono Y."/>
            <person name="Uchiyama I."/>
            <person name="Ito T."/>
            <person name="Fujiyama A."/>
            <person name="Inagaki F."/>
            <person name="Takami H."/>
        </authorList>
    </citation>
    <scope>NUCLEOTIDE SEQUENCE</scope>
    <source>
        <strain evidence="1">Expedition CK06-06</strain>
    </source>
</reference>
<organism evidence="1">
    <name type="scientific">marine sediment metagenome</name>
    <dbReference type="NCBI Taxonomy" id="412755"/>
    <lineage>
        <taxon>unclassified sequences</taxon>
        <taxon>metagenomes</taxon>
        <taxon>ecological metagenomes</taxon>
    </lineage>
</organism>
<feature type="non-terminal residue" evidence="1">
    <location>
        <position position="74"/>
    </location>
</feature>
<sequence>KAEVELKKGDEVLVGSTRVVFDKEIPTHVEMTESPTSSGNVNTILHVEELLTKTEIDTTMKASLAPVELEKVRT</sequence>
<name>X0XGI2_9ZZZZ</name>
<dbReference type="AlphaFoldDB" id="X0XGI2"/>
<protein>
    <submittedName>
        <fullName evidence="1">Uncharacterized protein</fullName>
    </submittedName>
</protein>
<comment type="caution">
    <text evidence="1">The sequence shown here is derived from an EMBL/GenBank/DDBJ whole genome shotgun (WGS) entry which is preliminary data.</text>
</comment>